<proteinExistence type="predicted"/>
<dbReference type="PANTHER" id="PTHR28037">
    <property type="entry name" value="ALCOHOL O-ACETYLTRANSFERASE 1-RELATED"/>
    <property type="match status" value="1"/>
</dbReference>
<name>A0A8H4VP71_9AGAR</name>
<dbReference type="EMBL" id="JAACJL010000044">
    <property type="protein sequence ID" value="KAF4615029.1"/>
    <property type="molecule type" value="Genomic_DNA"/>
</dbReference>
<evidence type="ECO:0008006" key="3">
    <source>
        <dbReference type="Google" id="ProtNLM"/>
    </source>
</evidence>
<organism evidence="1 2">
    <name type="scientific">Agrocybe pediades</name>
    <dbReference type="NCBI Taxonomy" id="84607"/>
    <lineage>
        <taxon>Eukaryota</taxon>
        <taxon>Fungi</taxon>
        <taxon>Dikarya</taxon>
        <taxon>Basidiomycota</taxon>
        <taxon>Agaricomycotina</taxon>
        <taxon>Agaricomycetes</taxon>
        <taxon>Agaricomycetidae</taxon>
        <taxon>Agaricales</taxon>
        <taxon>Agaricineae</taxon>
        <taxon>Strophariaceae</taxon>
        <taxon>Agrocybe</taxon>
    </lineage>
</organism>
<sequence>MPTTLLSDSSWKRRGDMGAGVVYERPLGTTEFCFYWDGVFQGTADTLQHAQVQLGSSTYSQFSHPINFKRTWIVLKQRFPLLGAQIIERDENSIFFSVDEERLGKTDPAEIEFRTISSDEEASELVRDLVTKQRALSNDLLARVFVLERTDNPDYFHLIIQAAHCITDGMSNITILKTFLHQLTQPTPPVPNLQERLALALSSEELVPQRKFSEARKRWRKAIAAVISSKNVFKRKLGHTLPRNISQLTPHTPARSRTLTYSFDPHTSDLIISTCRKHQLTFGNAYPIIGQIALTRVLLRRYLRNEIGEEEWQWRKREPMVSAGPLNLRPMLDPEWQKAGGLNNVCVSIGFFAFSLPFMPLGKATNIKPGMQMPPFEDLLSAKRFMHRAKDVKIQAAKFIKNPLFMEINSISAPGRIQRVQSAGIPWRNGIKAPKGLTDRPLSPQEQAANGLVFCNGGSSMGNVDLLLPLEYPIGKQRRSKAPLLELKNSATVLRCRPSELYLGASTSRQKLHIIVYWDNNVFDEDVVTEWMEEVRAAIDYYLGDGAQKAQGKL</sequence>
<dbReference type="InterPro" id="IPR052058">
    <property type="entry name" value="Alcohol_O-acetyltransferase"/>
</dbReference>
<dbReference type="AlphaFoldDB" id="A0A8H4VP71"/>
<dbReference type="SUPFAM" id="SSF52777">
    <property type="entry name" value="CoA-dependent acyltransferases"/>
    <property type="match status" value="1"/>
</dbReference>
<gene>
    <name evidence="1" type="ORF">D9613_003117</name>
</gene>
<dbReference type="PANTHER" id="PTHR28037:SF1">
    <property type="entry name" value="ALCOHOL O-ACETYLTRANSFERASE 1-RELATED"/>
    <property type="match status" value="1"/>
</dbReference>
<comment type="caution">
    <text evidence="1">The sequence shown here is derived from an EMBL/GenBank/DDBJ whole genome shotgun (WGS) entry which is preliminary data.</text>
</comment>
<protein>
    <recommendedName>
        <fullName evidence="3">Condensation domain-containing protein</fullName>
    </recommendedName>
</protein>
<evidence type="ECO:0000313" key="1">
    <source>
        <dbReference type="EMBL" id="KAF4615029.1"/>
    </source>
</evidence>
<keyword evidence="2" id="KW-1185">Reference proteome</keyword>
<accession>A0A8H4VP71</accession>
<dbReference type="Gene3D" id="3.30.559.10">
    <property type="entry name" value="Chloramphenicol acetyltransferase-like domain"/>
    <property type="match status" value="1"/>
</dbReference>
<dbReference type="Proteomes" id="UP000521872">
    <property type="component" value="Unassembled WGS sequence"/>
</dbReference>
<dbReference type="InterPro" id="IPR023213">
    <property type="entry name" value="CAT-like_dom_sf"/>
</dbReference>
<evidence type="ECO:0000313" key="2">
    <source>
        <dbReference type="Proteomes" id="UP000521872"/>
    </source>
</evidence>
<reference evidence="1 2" key="1">
    <citation type="submission" date="2019-12" db="EMBL/GenBank/DDBJ databases">
        <authorList>
            <person name="Floudas D."/>
            <person name="Bentzer J."/>
            <person name="Ahren D."/>
            <person name="Johansson T."/>
            <person name="Persson P."/>
            <person name="Tunlid A."/>
        </authorList>
    </citation>
    <scope>NUCLEOTIDE SEQUENCE [LARGE SCALE GENOMIC DNA]</scope>
    <source>
        <strain evidence="1 2">CBS 102.39</strain>
    </source>
</reference>